<dbReference type="Pfam" id="PF02518">
    <property type="entry name" value="HATPase_c"/>
    <property type="match status" value="1"/>
</dbReference>
<feature type="transmembrane region" description="Helical" evidence="4">
    <location>
        <begin position="150"/>
        <end position="169"/>
    </location>
</feature>
<dbReference type="Gene3D" id="1.20.5.1930">
    <property type="match status" value="1"/>
</dbReference>
<evidence type="ECO:0000256" key="1">
    <source>
        <dbReference type="ARBA" id="ARBA00022679"/>
    </source>
</evidence>
<dbReference type="Proteomes" id="UP000322244">
    <property type="component" value="Unassembled WGS sequence"/>
</dbReference>
<proteinExistence type="predicted"/>
<keyword evidence="1" id="KW-0808">Transferase</keyword>
<dbReference type="SUPFAM" id="SSF55874">
    <property type="entry name" value="ATPase domain of HSP90 chaperone/DNA topoisomerase II/histidine kinase"/>
    <property type="match status" value="1"/>
</dbReference>
<evidence type="ECO:0000313" key="7">
    <source>
        <dbReference type="Proteomes" id="UP000322244"/>
    </source>
</evidence>
<protein>
    <submittedName>
        <fullName evidence="6">Sensor histidine kinase</fullName>
    </submittedName>
</protein>
<feature type="domain" description="Histidine kinase" evidence="5">
    <location>
        <begin position="295"/>
        <end position="375"/>
    </location>
</feature>
<gene>
    <name evidence="6" type="ORF">FOY51_10940</name>
</gene>
<dbReference type="InterPro" id="IPR050482">
    <property type="entry name" value="Sensor_HK_TwoCompSys"/>
</dbReference>
<keyword evidence="7" id="KW-1185">Reference proteome</keyword>
<feature type="transmembrane region" description="Helical" evidence="4">
    <location>
        <begin position="125"/>
        <end position="144"/>
    </location>
</feature>
<evidence type="ECO:0000256" key="4">
    <source>
        <dbReference type="SAM" id="Phobius"/>
    </source>
</evidence>
<dbReference type="GO" id="GO:0000155">
    <property type="term" value="F:phosphorelay sensor kinase activity"/>
    <property type="evidence" value="ECO:0007669"/>
    <property type="project" value="InterPro"/>
</dbReference>
<dbReference type="EMBL" id="VLNY01000004">
    <property type="protein sequence ID" value="KAA0023007.1"/>
    <property type="molecule type" value="Genomic_DNA"/>
</dbReference>
<dbReference type="AlphaFoldDB" id="A0A5A7SE83"/>
<accession>A0A5A7SE83</accession>
<dbReference type="GO" id="GO:0046983">
    <property type="term" value="F:protein dimerization activity"/>
    <property type="evidence" value="ECO:0007669"/>
    <property type="project" value="InterPro"/>
</dbReference>
<keyword evidence="3" id="KW-0902">Two-component regulatory system</keyword>
<evidence type="ECO:0000259" key="5">
    <source>
        <dbReference type="PROSITE" id="PS50109"/>
    </source>
</evidence>
<dbReference type="InterPro" id="IPR005467">
    <property type="entry name" value="His_kinase_dom"/>
</dbReference>
<dbReference type="Gene3D" id="3.30.565.10">
    <property type="entry name" value="Histidine kinase-like ATPase, C-terminal domain"/>
    <property type="match status" value="1"/>
</dbReference>
<dbReference type="PROSITE" id="PS50109">
    <property type="entry name" value="HIS_KIN"/>
    <property type="match status" value="1"/>
</dbReference>
<evidence type="ECO:0000313" key="6">
    <source>
        <dbReference type="EMBL" id="KAA0023007.1"/>
    </source>
</evidence>
<feature type="transmembrane region" description="Helical" evidence="4">
    <location>
        <begin position="47"/>
        <end position="67"/>
    </location>
</feature>
<keyword evidence="4" id="KW-0812">Transmembrane</keyword>
<feature type="transmembrane region" description="Helical" evidence="4">
    <location>
        <begin position="79"/>
        <end position="96"/>
    </location>
</feature>
<dbReference type="RefSeq" id="WP_149430265.1">
    <property type="nucleotide sequence ID" value="NZ_VLNY01000004.1"/>
</dbReference>
<sequence>MTGERPPLELGARERNGRMGWILAGVWLIYLAYPVGAAWKLDTVPRVFGLTLIALFAVAYLSAFMLFRTRYAWPRPATRIVWSVVGTLLLIMVVAMFPLGSAAFAFSVYIAALGAFTLPTKQSWLLSLGLVASALILPLLISSWEKQESLAFQLIVATFAAWGIGQIILRNQQLAAAREQLAVWAVAEERLRVGRDVHDILGHSLTVITIKTELARRLIDVDVERAKAELEDIERLSRDALAGVRSTVGGLREVTLAGELANANSALSAAGIRPVLPHIADSDISKPRGEIFAWVLREAVTNVVRHSGAQQCEVRVRPTEIEIVDDGGGYDKDNDSSGSGLAGLRERVSTAGGTLRIGSNHGRGFRLVASFPDSTVAEEVSA</sequence>
<name>A0A5A7SE83_9NOCA</name>
<dbReference type="InterPro" id="IPR003594">
    <property type="entry name" value="HATPase_dom"/>
</dbReference>
<dbReference type="InterPro" id="IPR011712">
    <property type="entry name" value="Sig_transdc_His_kin_sub3_dim/P"/>
</dbReference>
<comment type="caution">
    <text evidence="6">The sequence shown here is derived from an EMBL/GenBank/DDBJ whole genome shotgun (WGS) entry which is preliminary data.</text>
</comment>
<evidence type="ECO:0000256" key="3">
    <source>
        <dbReference type="ARBA" id="ARBA00023012"/>
    </source>
</evidence>
<dbReference type="Pfam" id="PF07730">
    <property type="entry name" value="HisKA_3"/>
    <property type="match status" value="1"/>
</dbReference>
<keyword evidence="4" id="KW-1133">Transmembrane helix</keyword>
<feature type="transmembrane region" description="Helical" evidence="4">
    <location>
        <begin position="21"/>
        <end position="41"/>
    </location>
</feature>
<dbReference type="PANTHER" id="PTHR24421:SF63">
    <property type="entry name" value="SENSOR HISTIDINE KINASE DESK"/>
    <property type="match status" value="1"/>
</dbReference>
<dbReference type="InterPro" id="IPR036890">
    <property type="entry name" value="HATPase_C_sf"/>
</dbReference>
<dbReference type="OrthoDB" id="5241784at2"/>
<evidence type="ECO:0000256" key="2">
    <source>
        <dbReference type="ARBA" id="ARBA00022777"/>
    </source>
</evidence>
<dbReference type="GO" id="GO:0016020">
    <property type="term" value="C:membrane"/>
    <property type="evidence" value="ECO:0007669"/>
    <property type="project" value="InterPro"/>
</dbReference>
<reference evidence="6 7" key="1">
    <citation type="submission" date="2019-07" db="EMBL/GenBank/DDBJ databases">
        <title>Rhodococcus cavernicolus sp. nov., isolated from a cave.</title>
        <authorList>
            <person name="Lee S.D."/>
        </authorList>
    </citation>
    <scope>NUCLEOTIDE SEQUENCE [LARGE SCALE GENOMIC DNA]</scope>
    <source>
        <strain evidence="6 7">C1-24</strain>
    </source>
</reference>
<keyword evidence="2 6" id="KW-0418">Kinase</keyword>
<dbReference type="PANTHER" id="PTHR24421">
    <property type="entry name" value="NITRATE/NITRITE SENSOR PROTEIN NARX-RELATED"/>
    <property type="match status" value="1"/>
</dbReference>
<keyword evidence="4" id="KW-0472">Membrane</keyword>
<dbReference type="CDD" id="cd16917">
    <property type="entry name" value="HATPase_UhpB-NarQ-NarX-like"/>
    <property type="match status" value="1"/>
</dbReference>
<organism evidence="6 7">
    <name type="scientific">Antrihabitans cavernicola</name>
    <dbReference type="NCBI Taxonomy" id="2495913"/>
    <lineage>
        <taxon>Bacteria</taxon>
        <taxon>Bacillati</taxon>
        <taxon>Actinomycetota</taxon>
        <taxon>Actinomycetes</taxon>
        <taxon>Mycobacteriales</taxon>
        <taxon>Nocardiaceae</taxon>
        <taxon>Antrihabitans</taxon>
    </lineage>
</organism>